<dbReference type="AlphaFoldDB" id="A0A3A4K5Y3"/>
<dbReference type="Pfam" id="PF01551">
    <property type="entry name" value="Peptidase_M23"/>
    <property type="match status" value="1"/>
</dbReference>
<dbReference type="CDD" id="cd12797">
    <property type="entry name" value="M23_peptidase"/>
    <property type="match status" value="1"/>
</dbReference>
<dbReference type="InterPro" id="IPR050570">
    <property type="entry name" value="Cell_wall_metabolism_enzyme"/>
</dbReference>
<dbReference type="Gene3D" id="2.70.70.10">
    <property type="entry name" value="Glucose Permease (Domain IIA)"/>
    <property type="match status" value="1"/>
</dbReference>
<gene>
    <name evidence="3" type="ORF">D5S18_08845</name>
</gene>
<feature type="compositionally biased region" description="Basic and acidic residues" evidence="1">
    <location>
        <begin position="7"/>
        <end position="18"/>
    </location>
</feature>
<dbReference type="PANTHER" id="PTHR21666:SF270">
    <property type="entry name" value="MUREIN HYDROLASE ACTIVATOR ENVC"/>
    <property type="match status" value="1"/>
</dbReference>
<keyword evidence="4" id="KW-1185">Reference proteome</keyword>
<dbReference type="OrthoDB" id="1099523at2"/>
<evidence type="ECO:0000259" key="2">
    <source>
        <dbReference type="Pfam" id="PF01551"/>
    </source>
</evidence>
<evidence type="ECO:0000256" key="1">
    <source>
        <dbReference type="SAM" id="MobiDB-lite"/>
    </source>
</evidence>
<sequence>MSRTRTRRTDGGQIRAKDLISSLQTSDDWAAEEPWPRADSERDEYGWRSGRESDWGAADSEWNADQGFGWESDRWSGPADAGSTGYSAYSPRPQAFSHNTGWDDDPEPWSDPQHPQQWSDQPDDSREQTQDAPEDPLRRATRAFIPSRSRQVVQPRKGGAHRVPAPPTALKGRAAVVAVAAGAVVAAGQNAFAGVGTTSDSTVEYQAVGQSRSLAPVGDNNVAPAPNTDAPQLLSTASPANIGQFNDMLGNGAAFAEELAAEAQAKLRPLFMKFTSGTFTSPYGQRWGVLHPGVDMAAPIGTPIVAVEDGTIIDAGPAAGFGMWVRVLGDDGTVTVYGHINTATVSVGQRVLAGDQIATVGNRGESTGPHCHFEVWLNGTNRIDPMPWLATRGISLGPERD</sequence>
<reference evidence="3 4" key="1">
    <citation type="submission" date="2018-09" db="EMBL/GenBank/DDBJ databases">
        <title>YIM PH21274 draft genome.</title>
        <authorList>
            <person name="Miao C."/>
        </authorList>
    </citation>
    <scope>NUCLEOTIDE SEQUENCE [LARGE SCALE GENOMIC DNA]</scope>
    <source>
        <strain evidence="3 4">YIM PH 21724</strain>
    </source>
</reference>
<evidence type="ECO:0000313" key="3">
    <source>
        <dbReference type="EMBL" id="RJO76419.1"/>
    </source>
</evidence>
<dbReference type="PANTHER" id="PTHR21666">
    <property type="entry name" value="PEPTIDASE-RELATED"/>
    <property type="match status" value="1"/>
</dbReference>
<comment type="caution">
    <text evidence="3">The sequence shown here is derived from an EMBL/GenBank/DDBJ whole genome shotgun (WGS) entry which is preliminary data.</text>
</comment>
<evidence type="ECO:0000313" key="4">
    <source>
        <dbReference type="Proteomes" id="UP000266677"/>
    </source>
</evidence>
<dbReference type="SUPFAM" id="SSF51261">
    <property type="entry name" value="Duplicated hybrid motif"/>
    <property type="match status" value="1"/>
</dbReference>
<dbReference type="GO" id="GO:0004222">
    <property type="term" value="F:metalloendopeptidase activity"/>
    <property type="evidence" value="ECO:0007669"/>
    <property type="project" value="TreeGrafter"/>
</dbReference>
<name>A0A3A4K5Y3_9NOCA</name>
<feature type="region of interest" description="Disordered" evidence="1">
    <location>
        <begin position="1"/>
        <end position="141"/>
    </location>
</feature>
<organism evidence="3 4">
    <name type="scientific">Nocardia panacis</name>
    <dbReference type="NCBI Taxonomy" id="2340916"/>
    <lineage>
        <taxon>Bacteria</taxon>
        <taxon>Bacillati</taxon>
        <taxon>Actinomycetota</taxon>
        <taxon>Actinomycetes</taxon>
        <taxon>Mycobacteriales</taxon>
        <taxon>Nocardiaceae</taxon>
        <taxon>Nocardia</taxon>
    </lineage>
</organism>
<feature type="domain" description="M23ase beta-sheet core" evidence="2">
    <location>
        <begin position="291"/>
        <end position="385"/>
    </location>
</feature>
<dbReference type="InterPro" id="IPR011055">
    <property type="entry name" value="Dup_hybrid_motif"/>
</dbReference>
<dbReference type="EMBL" id="QZFU01000016">
    <property type="protein sequence ID" value="RJO76419.1"/>
    <property type="molecule type" value="Genomic_DNA"/>
</dbReference>
<feature type="compositionally biased region" description="Basic and acidic residues" evidence="1">
    <location>
        <begin position="34"/>
        <end position="54"/>
    </location>
</feature>
<proteinExistence type="predicted"/>
<protein>
    <submittedName>
        <fullName evidence="3">M23 family peptidase</fullName>
    </submittedName>
</protein>
<accession>A0A3A4K5Y3</accession>
<dbReference type="RefSeq" id="WP_120039347.1">
    <property type="nucleotide sequence ID" value="NZ_QZFU01000016.1"/>
</dbReference>
<dbReference type="InterPro" id="IPR016047">
    <property type="entry name" value="M23ase_b-sheet_dom"/>
</dbReference>
<dbReference type="Proteomes" id="UP000266677">
    <property type="component" value="Unassembled WGS sequence"/>
</dbReference>